<dbReference type="SUPFAM" id="SSF57850">
    <property type="entry name" value="RING/U-box"/>
    <property type="match status" value="1"/>
</dbReference>
<keyword evidence="1 4" id="KW-0479">Metal-binding</keyword>
<dbReference type="SMART" id="SM00535">
    <property type="entry name" value="RIBOc"/>
    <property type="match status" value="2"/>
</dbReference>
<keyword evidence="9" id="KW-1185">Reference proteome</keyword>
<dbReference type="CDD" id="cd00593">
    <property type="entry name" value="RIBOc"/>
    <property type="match status" value="2"/>
</dbReference>
<keyword evidence="1 4" id="KW-0863">Zinc-finger</keyword>
<dbReference type="STRING" id="6182.A0A4Z2DEU8"/>
<feature type="domain" description="RING-type" evidence="6">
    <location>
        <begin position="929"/>
        <end position="967"/>
    </location>
</feature>
<dbReference type="PANTHER" id="PTHR14950">
    <property type="entry name" value="DICER-RELATED"/>
    <property type="match status" value="1"/>
</dbReference>
<dbReference type="Proteomes" id="UP000311919">
    <property type="component" value="Unassembled WGS sequence"/>
</dbReference>
<evidence type="ECO:0000313" key="8">
    <source>
        <dbReference type="EMBL" id="TNN15004.1"/>
    </source>
</evidence>
<dbReference type="GO" id="GO:0004525">
    <property type="term" value="F:ribonuclease III activity"/>
    <property type="evidence" value="ECO:0007669"/>
    <property type="project" value="InterPro"/>
</dbReference>
<keyword evidence="2" id="KW-0378">Hydrolase</keyword>
<dbReference type="PROSITE" id="PS00517">
    <property type="entry name" value="RNASE_3_1"/>
    <property type="match status" value="1"/>
</dbReference>
<dbReference type="EMBL" id="SKCS01000160">
    <property type="protein sequence ID" value="TNN15004.1"/>
    <property type="molecule type" value="Genomic_DNA"/>
</dbReference>
<keyword evidence="3" id="KW-0862">Zinc</keyword>
<dbReference type="OrthoDB" id="6267905at2759"/>
<dbReference type="Pfam" id="PF00636">
    <property type="entry name" value="Ribonuclease_3"/>
    <property type="match status" value="2"/>
</dbReference>
<dbReference type="InterPro" id="IPR000999">
    <property type="entry name" value="RNase_III_dom"/>
</dbReference>
<dbReference type="Gene3D" id="3.30.40.10">
    <property type="entry name" value="Zinc/RING finger domain, C3HC4 (zinc finger)"/>
    <property type="match status" value="1"/>
</dbReference>
<dbReference type="AlphaFoldDB" id="A0A4Z2DEU8"/>
<feature type="compositionally biased region" description="Acidic residues" evidence="5">
    <location>
        <begin position="1058"/>
        <end position="1067"/>
    </location>
</feature>
<evidence type="ECO:0000259" key="7">
    <source>
        <dbReference type="PROSITE" id="PS50142"/>
    </source>
</evidence>
<evidence type="ECO:0000259" key="6">
    <source>
        <dbReference type="PROSITE" id="PS50089"/>
    </source>
</evidence>
<feature type="domain" description="RNase III" evidence="7">
    <location>
        <begin position="449"/>
        <end position="562"/>
    </location>
</feature>
<dbReference type="GO" id="GO:0008270">
    <property type="term" value="F:zinc ion binding"/>
    <property type="evidence" value="ECO:0007669"/>
    <property type="project" value="UniProtKB-KW"/>
</dbReference>
<organism evidence="8 9">
    <name type="scientific">Schistosoma japonicum</name>
    <name type="common">Blood fluke</name>
    <dbReference type="NCBI Taxonomy" id="6182"/>
    <lineage>
        <taxon>Eukaryota</taxon>
        <taxon>Metazoa</taxon>
        <taxon>Spiralia</taxon>
        <taxon>Lophotrochozoa</taxon>
        <taxon>Platyhelminthes</taxon>
        <taxon>Trematoda</taxon>
        <taxon>Digenea</taxon>
        <taxon>Strigeidida</taxon>
        <taxon>Schistosomatoidea</taxon>
        <taxon>Schistosomatidae</taxon>
        <taxon>Schistosoma</taxon>
    </lineage>
</organism>
<evidence type="ECO:0000256" key="4">
    <source>
        <dbReference type="PROSITE-ProRule" id="PRU00175"/>
    </source>
</evidence>
<name>A0A4Z2DEU8_SCHJA</name>
<dbReference type="InterPro" id="IPR036389">
    <property type="entry name" value="RNase_III_sf"/>
</dbReference>
<evidence type="ECO:0000256" key="1">
    <source>
        <dbReference type="ARBA" id="ARBA00022771"/>
    </source>
</evidence>
<proteinExistence type="predicted"/>
<sequence>MTRLCSLDATCFRNIDMAIGLLFSQPISKKDYVCRIPLYLTRGMVRSRVRLVRKLILNENELKCIESTHSVIAELITNIGHMSHVGYKPSDPLLRAYFDKQGHLNNVPECFRVTISNGFADLSFNPEKAIILSLMTLIQLPDYTVDYEALNALLEWSQCRANASSSADGDLSVNVKPVHGIVPKWRIRLSQIPQDDWVGLVVRPNHLPDGDPGMFSVSAVCSETALSNVPRTLASKLNEARSPEGASQVTYFDYYTIKYQQMKSISSSINLSLPLFKCMRITRHQNSAQVNAGLRKNKLSVNPSIFLSDACLVHPLSSWIWFQVSLIPVILYQMSRALLASQLCTELNLELKNPQPFSQIRINSLNISYDSLSDITVLIPDRLSVSVFVSGERMEQNIFDFEVDEATSEKDKELDNKAYNESVKESKICPHPNNLIEPTTLLGARDAVDLERLEFYGDSFLHFVATLSVYGTSAHDADEGYLSSKRGSLVSNAHLCDIACDLKWYEYCTGKIFNPPEHFLPPCYTVASEVRKHDPRLYTRLSDKSLADMVEAIIGCFLLRLGLPAAFNLLHYFQICPVNWNTLTNDKHFDVGAPWHLLLQPNLYSEQNVLNSSNRSLYISLPETIHGLNKKFSHLQQKLGYYFKRIELLAEAMTHQSSPNKQFWGNYQRLEFLGDSILGHIVSNYLFRKCPSLPPGKLTAARSAIVSNNNLANTVVEHEIYPFIDFGTCSAKACIDEILNIHHQTELYCERIELLTKKVSSGLNIKVLADVFESILGAVFVDTNGNHQIIQTIVNRFLGKSMHTVIINLPVQPLQQLNSPYPNTRYKDSAIVSSNLDDSNSVSDAVWTSSKRLCATESVRDETHLRFAEDFDRLLNDKENRGNPNYKHGWQIEQESAEGVYGIDGDDNRYEISHNSSEDESFEDIPLVCMICRKDYKDPVVTICKHYFYSDCALKEYKMTARCYACTTDTKGFFKFAKNLLSRIAVLREKKKKHSDSCESDQEADHNSCLQSPVRSKEETNSENSCLNESIETGCTSLNKIHLPQSSEANWAKPEAPEYYDSDEESD</sequence>
<dbReference type="PANTHER" id="PTHR14950:SF37">
    <property type="entry name" value="ENDORIBONUCLEASE DICER"/>
    <property type="match status" value="1"/>
</dbReference>
<dbReference type="GO" id="GO:0006396">
    <property type="term" value="P:RNA processing"/>
    <property type="evidence" value="ECO:0007669"/>
    <property type="project" value="InterPro"/>
</dbReference>
<dbReference type="CDD" id="cd16539">
    <property type="entry name" value="RING-HC_RNF113A_B"/>
    <property type="match status" value="1"/>
</dbReference>
<dbReference type="PROSITE" id="PS50142">
    <property type="entry name" value="RNASE_3_2"/>
    <property type="match status" value="2"/>
</dbReference>
<gene>
    <name evidence="8" type="ORF">EWB00_001786</name>
</gene>
<dbReference type="InterPro" id="IPR001841">
    <property type="entry name" value="Znf_RING"/>
</dbReference>
<feature type="domain" description="RNase III" evidence="7">
    <location>
        <begin position="632"/>
        <end position="784"/>
    </location>
</feature>
<evidence type="ECO:0000256" key="3">
    <source>
        <dbReference type="ARBA" id="ARBA00022833"/>
    </source>
</evidence>
<dbReference type="SUPFAM" id="SSF69065">
    <property type="entry name" value="RNase III domain-like"/>
    <property type="match status" value="2"/>
</dbReference>
<comment type="caution">
    <text evidence="8">The sequence shown here is derived from an EMBL/GenBank/DDBJ whole genome shotgun (WGS) entry which is preliminary data.</text>
</comment>
<feature type="region of interest" description="Disordered" evidence="5">
    <location>
        <begin position="1046"/>
        <end position="1067"/>
    </location>
</feature>
<dbReference type="PROSITE" id="PS50089">
    <property type="entry name" value="ZF_RING_2"/>
    <property type="match status" value="1"/>
</dbReference>
<protein>
    <submittedName>
        <fullName evidence="8">Endoribonuclease Dicer 4</fullName>
    </submittedName>
</protein>
<dbReference type="InterPro" id="IPR013083">
    <property type="entry name" value="Znf_RING/FYVE/PHD"/>
</dbReference>
<evidence type="ECO:0000313" key="9">
    <source>
        <dbReference type="Proteomes" id="UP000311919"/>
    </source>
</evidence>
<dbReference type="Gene3D" id="1.10.1520.10">
    <property type="entry name" value="Ribonuclease III domain"/>
    <property type="match status" value="2"/>
</dbReference>
<evidence type="ECO:0000256" key="2">
    <source>
        <dbReference type="ARBA" id="ARBA00022801"/>
    </source>
</evidence>
<reference evidence="8 9" key="1">
    <citation type="submission" date="2019-03" db="EMBL/GenBank/DDBJ databases">
        <title>An improved genome assembly of the fluke Schistosoma japonicum.</title>
        <authorList>
            <person name="Hu W."/>
            <person name="Luo F."/>
            <person name="Yin M."/>
            <person name="Mo X."/>
            <person name="Sun C."/>
            <person name="Wu Q."/>
            <person name="Zhu B."/>
            <person name="Xiang M."/>
            <person name="Wang J."/>
            <person name="Wang Y."/>
            <person name="Zhang T."/>
            <person name="Xu B."/>
            <person name="Zheng H."/>
            <person name="Feng Z."/>
        </authorList>
    </citation>
    <scope>NUCLEOTIDE SEQUENCE [LARGE SCALE GENOMIC DNA]</scope>
    <source>
        <strain evidence="8">HuSjv2</strain>
        <tissue evidence="8">Worms</tissue>
    </source>
</reference>
<accession>A0A4Z2DEU8</accession>
<evidence type="ECO:0000256" key="5">
    <source>
        <dbReference type="SAM" id="MobiDB-lite"/>
    </source>
</evidence>